<reference evidence="1" key="1">
    <citation type="submission" date="2020-12" db="EMBL/GenBank/DDBJ databases">
        <title>Enhanced detection system for hospital associated transmission using whole genome sequencing surveillance.</title>
        <authorList>
            <person name="Harrison L.H."/>
            <person name="Van Tyne D."/>
            <person name="Marsh J.W."/>
            <person name="Griffith M.P."/>
            <person name="Snyder D.J."/>
            <person name="Cooper V.S."/>
            <person name="Mustapha M."/>
        </authorList>
    </citation>
    <scope>NUCLEOTIDE SEQUENCE</scope>
    <source>
        <strain evidence="1">PSB00042</strain>
    </source>
</reference>
<dbReference type="AlphaFoldDB" id="A0A8I1JI04"/>
<accession>A0A8I1JI04</accession>
<evidence type="ECO:0000313" key="1">
    <source>
        <dbReference type="EMBL" id="MBI6882458.1"/>
    </source>
</evidence>
<proteinExistence type="predicted"/>
<dbReference type="EMBL" id="JAEHTE010000001">
    <property type="protein sequence ID" value="MBI6882458.1"/>
    <property type="molecule type" value="Genomic_DNA"/>
</dbReference>
<protein>
    <submittedName>
        <fullName evidence="1">Uncharacterized protein</fullName>
    </submittedName>
</protein>
<organism evidence="1 2">
    <name type="scientific">Pseudomonas putida</name>
    <name type="common">Arthrobacter siderocapsulatus</name>
    <dbReference type="NCBI Taxonomy" id="303"/>
    <lineage>
        <taxon>Bacteria</taxon>
        <taxon>Pseudomonadati</taxon>
        <taxon>Pseudomonadota</taxon>
        <taxon>Gammaproteobacteria</taxon>
        <taxon>Pseudomonadales</taxon>
        <taxon>Pseudomonadaceae</taxon>
        <taxon>Pseudomonas</taxon>
    </lineage>
</organism>
<dbReference type="Proteomes" id="UP000637061">
    <property type="component" value="Unassembled WGS sequence"/>
</dbReference>
<gene>
    <name evidence="1" type="ORF">JEU22_00835</name>
</gene>
<name>A0A8I1JI04_PSEPU</name>
<evidence type="ECO:0000313" key="2">
    <source>
        <dbReference type="Proteomes" id="UP000637061"/>
    </source>
</evidence>
<sequence>MKKHTLLIHHFEETWREGLAGFGITPEAMAHNIIDYLHSSEGMAINHVILTTWEMPGPCDVQKPVTDYLDARGITYDHQVFGYGEVREMYDGQDCELIQATRYGDDPDQVVCIEDWHRELAKSASVSLCGAFDGECIQDAEDMLTHLRGSDGYAKLNDLVVGTGETYWPRLDCHDAQVNARRLIEEYEERFEDLTDPAQEGVIIRSFRKDLARLSKDPAFQLVALFPSEDVGYIHSENEKLDAAITTFVQGMDIKKRSRNVAAENCPGL</sequence>
<dbReference type="RefSeq" id="WP_198746075.1">
    <property type="nucleotide sequence ID" value="NZ_JAEHTE010000001.1"/>
</dbReference>
<comment type="caution">
    <text evidence="1">The sequence shown here is derived from an EMBL/GenBank/DDBJ whole genome shotgun (WGS) entry which is preliminary data.</text>
</comment>